<reference evidence="2" key="1">
    <citation type="submission" date="2014-03" db="EMBL/GenBank/DDBJ databases">
        <authorList>
            <person name="Aksoy S."/>
            <person name="Warren W."/>
            <person name="Wilson R.K."/>
        </authorList>
    </citation>
    <scope>NUCLEOTIDE SEQUENCE [LARGE SCALE GENOMIC DNA]</scope>
    <source>
        <strain evidence="2">IAEA</strain>
    </source>
</reference>
<sequence length="698" mass="79702">MINAEDLKVKRNDYEYFHTEKQSQSDLSRKCSAASNDVNSITSKILIIPGLNDTSERISRFASNETVKEAENCDSEHMTTFAELRVPNWVSEGYEVVDLSEAERIIEKWGNRPPESFIKFSPVNCKKEETALKVLQDTRNAEITKQYIKKFDCKRQSRCQQIQPSQDVTCRNFRIPSGREETRDFNCRQALKPVKRTLFEDESRESLCSYPLSKQTPSRCSYIKKPVIISPNSRSCHSHIKCNCHSTNRLACSHPNFITCVCGSKSEASKYDSHHYNCRPVPSNCCHCEVIYKTSTQTNRTTQSKMCHCNFDDEKPTTSKGIQSERPDISLPSIEFNAGEKIKGSKQDLIDNIMRKLLGCDNSEINIEIKKSKRRHSGLSLNDRAAIIAKESISCQTEFTSLAPDPDSQRIQKQTSFTNSTQTQQEPFGFHRDDPLIQCRSRCHSRKKATRNKDNTTYSLFREGQSSCIENKEVTKTTRNSVESWLRSNPAHLEYPRNDAQTSASSFHHPTEINDFVHTSLSNSNYSDCQTSIAPNCGTVFPFISQISSKERSVNPKPFLRNSNSASLERRQPVIEDEVSAVEDPVDFSVGGQKISFFNDLENGPTLKIPRFVLNLREKHNSNQLIDIPFDYIESEKSEYSKVNRTTFKTPPDIAHEPNNLYFLRTNHCLFSPKSTFDQCLDNTEPYGYADSDSKCYQ</sequence>
<accession>A0A1A9WEL3</accession>
<proteinExistence type="predicted"/>
<evidence type="ECO:0000313" key="2">
    <source>
        <dbReference type="Proteomes" id="UP000091820"/>
    </source>
</evidence>
<dbReference type="VEuPathDB" id="VectorBase:GBRI016808"/>
<evidence type="ECO:0000313" key="1">
    <source>
        <dbReference type="EnsemblMetazoa" id="GBRI016808-PA"/>
    </source>
</evidence>
<reference evidence="1" key="2">
    <citation type="submission" date="2020-05" db="UniProtKB">
        <authorList>
            <consortium name="EnsemblMetazoa"/>
        </authorList>
    </citation>
    <scope>IDENTIFICATION</scope>
    <source>
        <strain evidence="1">IAEA</strain>
    </source>
</reference>
<dbReference type="EnsemblMetazoa" id="GBRI016808-RA">
    <property type="protein sequence ID" value="GBRI016808-PA"/>
    <property type="gene ID" value="GBRI016808"/>
</dbReference>
<keyword evidence="2" id="KW-1185">Reference proteome</keyword>
<name>A0A1A9WEL3_9MUSC</name>
<protein>
    <submittedName>
        <fullName evidence="1">Uncharacterized protein</fullName>
    </submittedName>
</protein>
<dbReference type="Proteomes" id="UP000091820">
    <property type="component" value="Unassembled WGS sequence"/>
</dbReference>
<organism evidence="1 2">
    <name type="scientific">Glossina brevipalpis</name>
    <dbReference type="NCBI Taxonomy" id="37001"/>
    <lineage>
        <taxon>Eukaryota</taxon>
        <taxon>Metazoa</taxon>
        <taxon>Ecdysozoa</taxon>
        <taxon>Arthropoda</taxon>
        <taxon>Hexapoda</taxon>
        <taxon>Insecta</taxon>
        <taxon>Pterygota</taxon>
        <taxon>Neoptera</taxon>
        <taxon>Endopterygota</taxon>
        <taxon>Diptera</taxon>
        <taxon>Brachycera</taxon>
        <taxon>Muscomorpha</taxon>
        <taxon>Hippoboscoidea</taxon>
        <taxon>Glossinidae</taxon>
        <taxon>Glossina</taxon>
    </lineage>
</organism>
<dbReference type="AlphaFoldDB" id="A0A1A9WEL3"/>